<dbReference type="CDD" id="cd18692">
    <property type="entry name" value="PIN_VapC-like"/>
    <property type="match status" value="1"/>
</dbReference>
<dbReference type="EMBL" id="CP004373">
    <property type="protein sequence ID" value="AHK71398.1"/>
    <property type="molecule type" value="Genomic_DNA"/>
</dbReference>
<dbReference type="RefSeq" id="WP_041111768.1">
    <property type="nucleotide sequence ID" value="NZ_CP004373.1"/>
</dbReference>
<protein>
    <recommendedName>
        <fullName evidence="1">PIN domain-containing protein</fullName>
    </recommendedName>
</protein>
<dbReference type="GeneID" id="56905731"/>
<feature type="domain" description="PIN" evidence="1">
    <location>
        <begin position="3"/>
        <end position="115"/>
    </location>
</feature>
<dbReference type="InterPro" id="IPR029060">
    <property type="entry name" value="PIN-like_dom_sf"/>
</dbReference>
<reference evidence="2 3" key="1">
    <citation type="journal article" date="2015" name="Appl. Microbiol. Biotechnol.">
        <title>The consequence of an additional NADH dehydrogenase paralog on the growth of Gluconobacter oxydans DSM3504.</title>
        <authorList>
            <person name="Kostner D."/>
            <person name="Luchterhand B."/>
            <person name="Junker A."/>
            <person name="Volland S."/>
            <person name="Daniel R."/>
            <person name="Buchs J."/>
            <person name="Liebl W."/>
            <person name="Ehrenreich A."/>
        </authorList>
    </citation>
    <scope>NUCLEOTIDE SEQUENCE [LARGE SCALE GENOMIC DNA]</scope>
    <source>
        <strain evidence="2">DSM 3504</strain>
    </source>
</reference>
<dbReference type="InterPro" id="IPR002716">
    <property type="entry name" value="PIN_dom"/>
</dbReference>
<name>A0A067Z4L9_GLUOY</name>
<dbReference type="KEGG" id="goy:GLS_c15100"/>
<sequence>MSIFLDTNILLYACMEQDVEKTRIAVALLSQSDCHISVQSLNEMTNTLRRKTKLSLDDIGELVSDIRSLTTVHDLTTGVYARGWAIVRRYGLQTYDSMILACAIENGLETVLSEDMQDGLSVFDMTVIRNPFAPAQAAG</sequence>
<evidence type="ECO:0000259" key="1">
    <source>
        <dbReference type="Pfam" id="PF01850"/>
    </source>
</evidence>
<dbReference type="Pfam" id="PF01850">
    <property type="entry name" value="PIN"/>
    <property type="match status" value="1"/>
</dbReference>
<dbReference type="Gene3D" id="3.40.50.1010">
    <property type="entry name" value="5'-nuclease"/>
    <property type="match status" value="1"/>
</dbReference>
<evidence type="ECO:0000313" key="3">
    <source>
        <dbReference type="Proteomes" id="UP000031656"/>
    </source>
</evidence>
<dbReference type="HOGENOM" id="CLU_128080_1_0_5"/>
<dbReference type="Proteomes" id="UP000031656">
    <property type="component" value="Chromosome"/>
</dbReference>
<organism evidence="2 3">
    <name type="scientific">Gluconobacter oxydans DSM 3504</name>
    <dbReference type="NCBI Taxonomy" id="1288313"/>
    <lineage>
        <taxon>Bacteria</taxon>
        <taxon>Pseudomonadati</taxon>
        <taxon>Pseudomonadota</taxon>
        <taxon>Alphaproteobacteria</taxon>
        <taxon>Acetobacterales</taxon>
        <taxon>Acetobacteraceae</taxon>
        <taxon>Gluconobacter</taxon>
    </lineage>
</organism>
<dbReference type="AlphaFoldDB" id="A0A067Z4L9"/>
<dbReference type="SUPFAM" id="SSF88723">
    <property type="entry name" value="PIN domain-like"/>
    <property type="match status" value="1"/>
</dbReference>
<proteinExistence type="predicted"/>
<gene>
    <name evidence="2" type="ORF">GLS_c15100</name>
</gene>
<evidence type="ECO:0000313" key="2">
    <source>
        <dbReference type="EMBL" id="AHK71398.1"/>
    </source>
</evidence>
<accession>A0A067Z4L9</accession>